<evidence type="ECO:0000313" key="2">
    <source>
        <dbReference type="WBParaSite" id="nRc.2.0.1.t15138-RA"/>
    </source>
</evidence>
<accession>A0A915INX1</accession>
<dbReference type="AlphaFoldDB" id="A0A915INX1"/>
<protein>
    <submittedName>
        <fullName evidence="2">Uncharacterized protein</fullName>
    </submittedName>
</protein>
<proteinExistence type="predicted"/>
<dbReference type="Proteomes" id="UP000887565">
    <property type="component" value="Unplaced"/>
</dbReference>
<reference evidence="2" key="1">
    <citation type="submission" date="2022-11" db="UniProtKB">
        <authorList>
            <consortium name="WormBaseParasite"/>
        </authorList>
    </citation>
    <scope>IDENTIFICATION</scope>
</reference>
<keyword evidence="1" id="KW-1185">Reference proteome</keyword>
<name>A0A915INX1_ROMCU</name>
<evidence type="ECO:0000313" key="1">
    <source>
        <dbReference type="Proteomes" id="UP000887565"/>
    </source>
</evidence>
<dbReference type="WBParaSite" id="nRc.2.0.1.t15138-RA">
    <property type="protein sequence ID" value="nRc.2.0.1.t15138-RA"/>
    <property type="gene ID" value="nRc.2.0.1.g15138"/>
</dbReference>
<sequence>MTRRKKMKESTDKRYKRFVILLLSTAAVAQRSLTSANCRRIENKDRCVIFGCDQIRLNFNIQYCTNDLRDWIWDISRKCYMPTFSKCFETRPPNNLIPNNNDNTQITCGEGGHLERQPKHRNIFSLSTIFAQ</sequence>
<organism evidence="1 2">
    <name type="scientific">Romanomermis culicivorax</name>
    <name type="common">Nematode worm</name>
    <dbReference type="NCBI Taxonomy" id="13658"/>
    <lineage>
        <taxon>Eukaryota</taxon>
        <taxon>Metazoa</taxon>
        <taxon>Ecdysozoa</taxon>
        <taxon>Nematoda</taxon>
        <taxon>Enoplea</taxon>
        <taxon>Dorylaimia</taxon>
        <taxon>Mermithida</taxon>
        <taxon>Mermithoidea</taxon>
        <taxon>Mermithidae</taxon>
        <taxon>Romanomermis</taxon>
    </lineage>
</organism>